<dbReference type="InterPro" id="IPR000674">
    <property type="entry name" value="Ald_Oxase/Xan_DH_a/b"/>
</dbReference>
<organism evidence="2 3">
    <name type="scientific">Euzebyella marina</name>
    <dbReference type="NCBI Taxonomy" id="1761453"/>
    <lineage>
        <taxon>Bacteria</taxon>
        <taxon>Pseudomonadati</taxon>
        <taxon>Bacteroidota</taxon>
        <taxon>Flavobacteriia</taxon>
        <taxon>Flavobacteriales</taxon>
        <taxon>Flavobacteriaceae</taxon>
        <taxon>Euzebyella</taxon>
    </lineage>
</organism>
<dbReference type="EMBL" id="CP032050">
    <property type="protein sequence ID" value="AYN69680.1"/>
    <property type="molecule type" value="Genomic_DNA"/>
</dbReference>
<sequence length="751" mass="83126">MPTTKIKMGRRSFIKNAGMGSGALILGFSFLNACKPNGSKENSIDSAPKEWFKINGYLKIADNGVVTIMSPNPEGGQNVKTSMPMIIADELDVDWADVTVEQAPLDTDAFTRQFIGGSQAIRLGWPGLRMAGASARHMLKMAAAEKWNVPVEEIETGNGRLMHEAGNHSGSYGEFASAASTLEVPEEVALKELSEFEIIGRSKKNVDGQKIVTGKPLFGVDTHREGMLIAMIVHPPAFGLRIKSIDDSKAKSMPGIRDIFSVKVYNDDYVKTFFDTRTFNEVAVIVGESTWQVMQAKKELEIECEPIVSSTDIRDRFGTSWEQHTPSGLESSDAHYRAMEKMSRTGGEVRRKDGNPEEAFGRATKTIERMYTAPFLAHNCMEPMNFFADVKNGRAELVGPLQKPEFTEQTLSARTGIPLENIEIKMTRLGGGYGRRSYAHWLVEAALISQRMEAPVKLIYSREDDMTDGIYRPSYMIRIKAGLDDKNHLMAYHVNAGGIPESPMYENRFPAGAVDHYLAEDWTIDSNITVGSFRAPRSNFMAAAEQSFLDEVAELAGKDPIDFRLELLDRAIKKPLEGVTNDYDPVRYAEVLKLVREKSQWATNNKNRGVAAYYCHNSYAAQVLDFEMVDGQPKVQKVVCALDCGIVINPDGAVNMAEGGIIDGIGNALYGEMPIENGAPTKSNYDTYRLIRMNEAPKEIEVHFVENEVDPTGLGEPTFPPIFAALANAIYKVTGKRLYKQPFASQLVSEG</sequence>
<dbReference type="SUPFAM" id="SSF56003">
    <property type="entry name" value="Molybdenum cofactor-binding domain"/>
    <property type="match status" value="2"/>
</dbReference>
<proteinExistence type="predicted"/>
<protein>
    <submittedName>
        <fullName evidence="2">Xanthine dehydrogenase family protein molybdopterin-binding subunit</fullName>
    </submittedName>
</protein>
<evidence type="ECO:0000313" key="2">
    <source>
        <dbReference type="EMBL" id="AYN69680.1"/>
    </source>
</evidence>
<dbReference type="SMART" id="SM01008">
    <property type="entry name" value="Ald_Xan_dh_C"/>
    <property type="match status" value="1"/>
</dbReference>
<dbReference type="KEGG" id="emar:D1013_08590"/>
<dbReference type="PANTHER" id="PTHR47495:SF3">
    <property type="entry name" value="BLR6219 PROTEIN"/>
    <property type="match status" value="1"/>
</dbReference>
<dbReference type="Gene3D" id="3.30.365.10">
    <property type="entry name" value="Aldehyde oxidase/xanthine dehydrogenase, molybdopterin binding domain"/>
    <property type="match status" value="4"/>
</dbReference>
<dbReference type="GO" id="GO:0016491">
    <property type="term" value="F:oxidoreductase activity"/>
    <property type="evidence" value="ECO:0007669"/>
    <property type="project" value="InterPro"/>
</dbReference>
<dbReference type="PIRSF" id="PIRSF036389">
    <property type="entry name" value="IOR_B"/>
    <property type="match status" value="1"/>
</dbReference>
<keyword evidence="3" id="KW-1185">Reference proteome</keyword>
<dbReference type="Proteomes" id="UP000276309">
    <property type="component" value="Chromosome"/>
</dbReference>
<dbReference type="InterPro" id="IPR046867">
    <property type="entry name" value="AldOxase/xan_DH_MoCoBD2"/>
</dbReference>
<dbReference type="PROSITE" id="PS51318">
    <property type="entry name" value="TAT"/>
    <property type="match status" value="1"/>
</dbReference>
<dbReference type="InterPro" id="IPR006311">
    <property type="entry name" value="TAT_signal"/>
</dbReference>
<dbReference type="Pfam" id="PF02738">
    <property type="entry name" value="MoCoBD_1"/>
    <property type="match status" value="1"/>
</dbReference>
<evidence type="ECO:0000313" key="3">
    <source>
        <dbReference type="Proteomes" id="UP000276309"/>
    </source>
</evidence>
<feature type="domain" description="Aldehyde oxidase/xanthine dehydrogenase a/b hammerhead" evidence="1">
    <location>
        <begin position="213"/>
        <end position="308"/>
    </location>
</feature>
<dbReference type="RefSeq" id="WP_121850669.1">
    <property type="nucleotide sequence ID" value="NZ_CP032050.1"/>
</dbReference>
<dbReference type="OrthoDB" id="9767994at2"/>
<gene>
    <name evidence="2" type="ORF">D1013_08590</name>
</gene>
<dbReference type="AlphaFoldDB" id="A0A3G2LBN9"/>
<evidence type="ECO:0000259" key="1">
    <source>
        <dbReference type="SMART" id="SM01008"/>
    </source>
</evidence>
<dbReference type="Gene3D" id="3.90.1170.50">
    <property type="entry name" value="Aldehyde oxidase/xanthine dehydrogenase, a/b hammerhead"/>
    <property type="match status" value="1"/>
</dbReference>
<accession>A0A3G2LBN9</accession>
<reference evidence="2 3" key="1">
    <citation type="submission" date="2018-08" db="EMBL/GenBank/DDBJ databases">
        <title>The reduced genetic potential of extracellular carbohydrate catabolism in Euzebyella marina RN62, a Flavobacteriia bacterium isolated from the hadal water.</title>
        <authorList>
            <person name="Xue C."/>
        </authorList>
    </citation>
    <scope>NUCLEOTIDE SEQUENCE [LARGE SCALE GENOMIC DNA]</scope>
    <source>
        <strain evidence="2 3">RN62</strain>
    </source>
</reference>
<dbReference type="Pfam" id="PF20256">
    <property type="entry name" value="MoCoBD_2"/>
    <property type="match status" value="2"/>
</dbReference>
<name>A0A3G2LBN9_9FLAO</name>
<dbReference type="InterPro" id="IPR037165">
    <property type="entry name" value="AldOxase/xan_DH_Mopterin-bd_sf"/>
</dbReference>
<dbReference type="InterPro" id="IPR008274">
    <property type="entry name" value="AldOxase/xan_DH_MoCoBD1"/>
</dbReference>
<dbReference type="PANTHER" id="PTHR47495">
    <property type="entry name" value="ALDEHYDE DEHYDROGENASE"/>
    <property type="match status" value="1"/>
</dbReference>
<dbReference type="InterPro" id="IPR052516">
    <property type="entry name" value="N-heterocyclic_Hydroxylase"/>
</dbReference>
<dbReference type="InterPro" id="IPR012368">
    <property type="entry name" value="OxRdtase_Mopterin-bd_su_IorB"/>
</dbReference>